<keyword evidence="1" id="KW-0472">Membrane</keyword>
<keyword evidence="1" id="KW-1133">Transmembrane helix</keyword>
<evidence type="ECO:0000313" key="2">
    <source>
        <dbReference type="EMBL" id="GAF83283.1"/>
    </source>
</evidence>
<evidence type="ECO:0000256" key="1">
    <source>
        <dbReference type="SAM" id="Phobius"/>
    </source>
</evidence>
<accession>X0SQ93</accession>
<gene>
    <name evidence="2" type="ORF">S01H1_09340</name>
</gene>
<reference evidence="2" key="1">
    <citation type="journal article" date="2014" name="Front. Microbiol.">
        <title>High frequency of phylogenetically diverse reductive dehalogenase-homologous genes in deep subseafloor sedimentary metagenomes.</title>
        <authorList>
            <person name="Kawai M."/>
            <person name="Futagami T."/>
            <person name="Toyoda A."/>
            <person name="Takaki Y."/>
            <person name="Nishi S."/>
            <person name="Hori S."/>
            <person name="Arai W."/>
            <person name="Tsubouchi T."/>
            <person name="Morono Y."/>
            <person name="Uchiyama I."/>
            <person name="Ito T."/>
            <person name="Fujiyama A."/>
            <person name="Inagaki F."/>
            <person name="Takami H."/>
        </authorList>
    </citation>
    <scope>NUCLEOTIDE SEQUENCE</scope>
    <source>
        <strain evidence="2">Expedition CK06-06</strain>
    </source>
</reference>
<keyword evidence="1" id="KW-0812">Transmembrane</keyword>
<dbReference type="EMBL" id="BARS01004777">
    <property type="protein sequence ID" value="GAF83283.1"/>
    <property type="molecule type" value="Genomic_DNA"/>
</dbReference>
<sequence>MYAATAFIIMEAGDIMLPRLGLPDWTVTFIIILLIIGFPIAVIFSWIFDITPEGLKKTEPVLATRKEESPIAPIKRRLKASDTIIIVLIVIVVIMAYPKIFNKDKFEGIRNPEGKISIAVMPFENLSGDTLYNVWQGGFQNLLITSLSNSQELSVRQYQTTYALLESKRNLSYASITPSVASELALKLETRTFILGNILKAGNKIRVNAQL</sequence>
<protein>
    <submittedName>
        <fullName evidence="2">Uncharacterized protein</fullName>
    </submittedName>
</protein>
<feature type="transmembrane region" description="Helical" evidence="1">
    <location>
        <begin position="83"/>
        <end position="101"/>
    </location>
</feature>
<dbReference type="AlphaFoldDB" id="X0SQ93"/>
<feature type="non-terminal residue" evidence="2">
    <location>
        <position position="211"/>
    </location>
</feature>
<name>X0SQ93_9ZZZZ</name>
<feature type="transmembrane region" description="Helical" evidence="1">
    <location>
        <begin position="25"/>
        <end position="48"/>
    </location>
</feature>
<organism evidence="2">
    <name type="scientific">marine sediment metagenome</name>
    <dbReference type="NCBI Taxonomy" id="412755"/>
    <lineage>
        <taxon>unclassified sequences</taxon>
        <taxon>metagenomes</taxon>
        <taxon>ecological metagenomes</taxon>
    </lineage>
</organism>
<proteinExistence type="predicted"/>
<comment type="caution">
    <text evidence="2">The sequence shown here is derived from an EMBL/GenBank/DDBJ whole genome shotgun (WGS) entry which is preliminary data.</text>
</comment>